<dbReference type="AlphaFoldDB" id="A0A1G2IIS6"/>
<evidence type="ECO:0000256" key="7">
    <source>
        <dbReference type="ARBA" id="ARBA00022842"/>
    </source>
</evidence>
<sequence length="101" mass="11468">MFMTETLKKIADTAKPILEKYGVSYAGVFGSHARGDARPDSDVDILVSLGKKPFSIWDFIGFKNELSDNLKKPVDLVSDKAINPYFRDYIFRDLKTIYGTR</sequence>
<name>A0A1G2IIS6_9BACT</name>
<reference evidence="9 10" key="1">
    <citation type="journal article" date="2016" name="Nat. Commun.">
        <title>Thousands of microbial genomes shed light on interconnected biogeochemical processes in an aquifer system.</title>
        <authorList>
            <person name="Anantharaman K."/>
            <person name="Brown C.T."/>
            <person name="Hug L.A."/>
            <person name="Sharon I."/>
            <person name="Castelle C.J."/>
            <person name="Probst A.J."/>
            <person name="Thomas B.C."/>
            <person name="Singh A."/>
            <person name="Wilkins M.J."/>
            <person name="Karaoz U."/>
            <person name="Brodie E.L."/>
            <person name="Williams K.H."/>
            <person name="Hubbard S.S."/>
            <person name="Banfield J.F."/>
        </authorList>
    </citation>
    <scope>NUCLEOTIDE SEQUENCE [LARGE SCALE GENOMIC DNA]</scope>
</reference>
<proteinExistence type="predicted"/>
<evidence type="ECO:0000256" key="3">
    <source>
        <dbReference type="ARBA" id="ARBA00022695"/>
    </source>
</evidence>
<organism evidence="9 10">
    <name type="scientific">Candidatus Staskawiczbacteria bacterium RIFCSPLOWO2_01_FULL_37_25b</name>
    <dbReference type="NCBI Taxonomy" id="1802213"/>
    <lineage>
        <taxon>Bacteria</taxon>
        <taxon>Candidatus Staskawicziibacteriota</taxon>
    </lineage>
</organism>
<keyword evidence="4" id="KW-0479">Metal-binding</keyword>
<dbReference type="GO" id="GO:0016779">
    <property type="term" value="F:nucleotidyltransferase activity"/>
    <property type="evidence" value="ECO:0007669"/>
    <property type="project" value="UniProtKB-KW"/>
</dbReference>
<gene>
    <name evidence="9" type="ORF">A2998_02885</name>
</gene>
<dbReference type="CDD" id="cd05403">
    <property type="entry name" value="NT_KNTase_like"/>
    <property type="match status" value="1"/>
</dbReference>
<dbReference type="PANTHER" id="PTHR33571">
    <property type="entry name" value="SSL8005 PROTEIN"/>
    <property type="match status" value="1"/>
</dbReference>
<evidence type="ECO:0000256" key="4">
    <source>
        <dbReference type="ARBA" id="ARBA00022723"/>
    </source>
</evidence>
<evidence type="ECO:0000256" key="6">
    <source>
        <dbReference type="ARBA" id="ARBA00022840"/>
    </source>
</evidence>
<keyword evidence="2" id="KW-0808">Transferase</keyword>
<dbReference type="InterPro" id="IPR052038">
    <property type="entry name" value="Type-VII_TA_antitoxin"/>
</dbReference>
<accession>A0A1G2IIS6</accession>
<dbReference type="GO" id="GO:0005524">
    <property type="term" value="F:ATP binding"/>
    <property type="evidence" value="ECO:0007669"/>
    <property type="project" value="UniProtKB-KW"/>
</dbReference>
<dbReference type="SUPFAM" id="SSF81301">
    <property type="entry name" value="Nucleotidyltransferase"/>
    <property type="match status" value="1"/>
</dbReference>
<dbReference type="EMBL" id="MHOZ01000002">
    <property type="protein sequence ID" value="OGZ74739.1"/>
    <property type="molecule type" value="Genomic_DNA"/>
</dbReference>
<comment type="cofactor">
    <cofactor evidence="1">
        <name>Mg(2+)</name>
        <dbReference type="ChEBI" id="CHEBI:18420"/>
    </cofactor>
</comment>
<evidence type="ECO:0000256" key="5">
    <source>
        <dbReference type="ARBA" id="ARBA00022741"/>
    </source>
</evidence>
<keyword evidence="7" id="KW-0460">Magnesium</keyword>
<dbReference type="InterPro" id="IPR043519">
    <property type="entry name" value="NT_sf"/>
</dbReference>
<dbReference type="Pfam" id="PF18765">
    <property type="entry name" value="Polbeta"/>
    <property type="match status" value="1"/>
</dbReference>
<evidence type="ECO:0000259" key="8">
    <source>
        <dbReference type="Pfam" id="PF18765"/>
    </source>
</evidence>
<keyword evidence="3" id="KW-0548">Nucleotidyltransferase</keyword>
<evidence type="ECO:0000256" key="2">
    <source>
        <dbReference type="ARBA" id="ARBA00022679"/>
    </source>
</evidence>
<dbReference type="InterPro" id="IPR041633">
    <property type="entry name" value="Polbeta"/>
</dbReference>
<comment type="caution">
    <text evidence="9">The sequence shown here is derived from an EMBL/GenBank/DDBJ whole genome shotgun (WGS) entry which is preliminary data.</text>
</comment>
<dbReference type="Gene3D" id="3.30.460.10">
    <property type="entry name" value="Beta Polymerase, domain 2"/>
    <property type="match status" value="1"/>
</dbReference>
<protein>
    <recommendedName>
        <fullName evidence="8">Polymerase beta nucleotidyltransferase domain-containing protein</fullName>
    </recommendedName>
</protein>
<evidence type="ECO:0000313" key="9">
    <source>
        <dbReference type="EMBL" id="OGZ74739.1"/>
    </source>
</evidence>
<evidence type="ECO:0000256" key="1">
    <source>
        <dbReference type="ARBA" id="ARBA00001946"/>
    </source>
</evidence>
<keyword evidence="5" id="KW-0547">Nucleotide-binding</keyword>
<keyword evidence="6" id="KW-0067">ATP-binding</keyword>
<feature type="domain" description="Polymerase beta nucleotidyltransferase" evidence="8">
    <location>
        <begin position="15"/>
        <end position="99"/>
    </location>
</feature>
<dbReference type="PANTHER" id="PTHR33571:SF14">
    <property type="entry name" value="PROTEIN ADENYLYLTRANSFERASE MJ0435-RELATED"/>
    <property type="match status" value="1"/>
</dbReference>
<evidence type="ECO:0000313" key="10">
    <source>
        <dbReference type="Proteomes" id="UP000178826"/>
    </source>
</evidence>
<dbReference type="GO" id="GO:0046872">
    <property type="term" value="F:metal ion binding"/>
    <property type="evidence" value="ECO:0007669"/>
    <property type="project" value="UniProtKB-KW"/>
</dbReference>
<dbReference type="Proteomes" id="UP000178826">
    <property type="component" value="Unassembled WGS sequence"/>
</dbReference>